<evidence type="ECO:0000313" key="3">
    <source>
        <dbReference type="EMBL" id="CAE8616138.1"/>
    </source>
</evidence>
<dbReference type="Gene3D" id="1.10.238.10">
    <property type="entry name" value="EF-hand"/>
    <property type="match status" value="1"/>
</dbReference>
<reference evidence="3" key="1">
    <citation type="submission" date="2021-02" db="EMBL/GenBank/DDBJ databases">
        <authorList>
            <person name="Dougan E. K."/>
            <person name="Rhodes N."/>
            <person name="Thang M."/>
            <person name="Chan C."/>
        </authorList>
    </citation>
    <scope>NUCLEOTIDE SEQUENCE</scope>
</reference>
<organism evidence="3 4">
    <name type="scientific">Polarella glacialis</name>
    <name type="common">Dinoflagellate</name>
    <dbReference type="NCBI Taxonomy" id="89957"/>
    <lineage>
        <taxon>Eukaryota</taxon>
        <taxon>Sar</taxon>
        <taxon>Alveolata</taxon>
        <taxon>Dinophyceae</taxon>
        <taxon>Suessiales</taxon>
        <taxon>Suessiaceae</taxon>
        <taxon>Polarella</taxon>
    </lineage>
</organism>
<protein>
    <recommendedName>
        <fullName evidence="5">Calmodulin</fullName>
    </recommendedName>
</protein>
<gene>
    <name evidence="3" type="ORF">PGLA1383_LOCUS33842</name>
</gene>
<dbReference type="EMBL" id="CAJNNV010025798">
    <property type="protein sequence ID" value="CAE8616138.1"/>
    <property type="molecule type" value="Genomic_DNA"/>
</dbReference>
<dbReference type="SUPFAM" id="SSF47473">
    <property type="entry name" value="EF-hand"/>
    <property type="match status" value="1"/>
</dbReference>
<evidence type="ECO:0000313" key="4">
    <source>
        <dbReference type="Proteomes" id="UP000654075"/>
    </source>
</evidence>
<dbReference type="InterPro" id="IPR011992">
    <property type="entry name" value="EF-hand-dom_pair"/>
</dbReference>
<dbReference type="Proteomes" id="UP000654075">
    <property type="component" value="Unassembled WGS sequence"/>
</dbReference>
<feature type="compositionally biased region" description="Low complexity" evidence="2">
    <location>
        <begin position="334"/>
        <end position="356"/>
    </location>
</feature>
<dbReference type="PROSITE" id="PS00018">
    <property type="entry name" value="EF_HAND_1"/>
    <property type="match status" value="1"/>
</dbReference>
<evidence type="ECO:0008006" key="5">
    <source>
        <dbReference type="Google" id="ProtNLM"/>
    </source>
</evidence>
<evidence type="ECO:0000256" key="1">
    <source>
        <dbReference type="ARBA" id="ARBA00022837"/>
    </source>
</evidence>
<keyword evidence="1" id="KW-0106">Calcium</keyword>
<feature type="compositionally biased region" description="Basic and acidic residues" evidence="2">
    <location>
        <begin position="288"/>
        <end position="302"/>
    </location>
</feature>
<evidence type="ECO:0000256" key="2">
    <source>
        <dbReference type="SAM" id="MobiDB-lite"/>
    </source>
</evidence>
<dbReference type="OrthoDB" id="417106at2759"/>
<feature type="region of interest" description="Disordered" evidence="2">
    <location>
        <begin position="288"/>
        <end position="390"/>
    </location>
</feature>
<sequence length="390" mass="42818">MAGSPQSDLSWSWTQDSSSGSRRRRNLPPLRGPKVPQRTKLFGTWQAAATGLPSSALALSGVLPESSKSTYSTSSSHHKPQTSRSVTSATSASWLETVTEGVAYTEKFKACVVRKYGSMIRAWRLLLDPGGNGRVAFVQFCSAARAIGFSQVATLWANLDSNSSGFVSLDSWAPFSYRALMEFRHICYSQFGGLNEAFNFGMDKNGSGTCTKAEFVLFLEDFDYSGDIDVLWNALDENRGGFITADELDFLSRWEGERYRSAILDRAFNFGLARLRIAKSKRKVQKEKISVEKDRVQEERKRLSTSQSFRKTSRRDSDSQATDPSNEILDESVASNANTPQTASASASASTSAPPLSEDKAPSSTLFGADPDLAATPGEHYQTTQQHMLI</sequence>
<proteinExistence type="predicted"/>
<name>A0A813FV79_POLGL</name>
<comment type="caution">
    <text evidence="3">The sequence shown here is derived from an EMBL/GenBank/DDBJ whole genome shotgun (WGS) entry which is preliminary data.</text>
</comment>
<dbReference type="InterPro" id="IPR018247">
    <property type="entry name" value="EF_Hand_1_Ca_BS"/>
</dbReference>
<accession>A0A813FV79</accession>
<dbReference type="AlphaFoldDB" id="A0A813FV79"/>
<feature type="compositionally biased region" description="Low complexity" evidence="2">
    <location>
        <begin position="1"/>
        <end position="20"/>
    </location>
</feature>
<feature type="region of interest" description="Disordered" evidence="2">
    <location>
        <begin position="1"/>
        <end position="38"/>
    </location>
</feature>
<feature type="compositionally biased region" description="Polar residues" evidence="2">
    <location>
        <begin position="381"/>
        <end position="390"/>
    </location>
</feature>
<keyword evidence="4" id="KW-1185">Reference proteome</keyword>